<dbReference type="InterPro" id="IPR051677">
    <property type="entry name" value="AfsR-DnrI-RedD_regulator"/>
</dbReference>
<reference evidence="9 10" key="1">
    <citation type="submission" date="2023-07" db="EMBL/GenBank/DDBJ databases">
        <title>Genomic Encyclopedia of Type Strains, Phase IV (KMG-IV): sequencing the most valuable type-strain genomes for metagenomic binning, comparative biology and taxonomic classification.</title>
        <authorList>
            <person name="Goeker M."/>
        </authorList>
    </citation>
    <scope>NUCLEOTIDE SEQUENCE [LARGE SCALE GENOMIC DNA]</scope>
    <source>
        <strain evidence="9 10">DSM 12751</strain>
    </source>
</reference>
<keyword evidence="3" id="KW-0902">Two-component regulatory system</keyword>
<dbReference type="RefSeq" id="WP_307389826.1">
    <property type="nucleotide sequence ID" value="NZ_BAAADK010000009.1"/>
</dbReference>
<feature type="domain" description="Response regulatory" evidence="8">
    <location>
        <begin position="3"/>
        <end position="117"/>
    </location>
</feature>
<dbReference type="Gene3D" id="3.40.50.2300">
    <property type="match status" value="1"/>
</dbReference>
<dbReference type="SUPFAM" id="SSF48452">
    <property type="entry name" value="TPR-like"/>
    <property type="match status" value="1"/>
</dbReference>
<keyword evidence="5" id="KW-0238">DNA-binding</keyword>
<dbReference type="Pfam" id="PF00072">
    <property type="entry name" value="Response_reg"/>
    <property type="match status" value="1"/>
</dbReference>
<proteinExistence type="inferred from homology"/>
<dbReference type="InterPro" id="IPR005158">
    <property type="entry name" value="BTAD"/>
</dbReference>
<comment type="similarity">
    <text evidence="2">Belongs to the AfsR/DnrI/RedD regulatory family.</text>
</comment>
<gene>
    <name evidence="9" type="ORF">J2S11_000251</name>
</gene>
<keyword evidence="7" id="KW-0597">Phosphoprotein</keyword>
<evidence type="ECO:0000256" key="6">
    <source>
        <dbReference type="ARBA" id="ARBA00023163"/>
    </source>
</evidence>
<dbReference type="SMART" id="SM00448">
    <property type="entry name" value="REC"/>
    <property type="match status" value="1"/>
</dbReference>
<name>A0ABT9VTP4_9BACI</name>
<comment type="subcellular location">
    <subcellularLocation>
        <location evidence="1">Cytoplasm</location>
    </subcellularLocation>
</comment>
<dbReference type="PANTHER" id="PTHR35807">
    <property type="entry name" value="TRANSCRIPTIONAL REGULATOR REDD-RELATED"/>
    <property type="match status" value="1"/>
</dbReference>
<keyword evidence="4" id="KW-0805">Transcription regulation</keyword>
<dbReference type="InterPro" id="IPR011006">
    <property type="entry name" value="CheY-like_superfamily"/>
</dbReference>
<evidence type="ECO:0000313" key="10">
    <source>
        <dbReference type="Proteomes" id="UP001235840"/>
    </source>
</evidence>
<dbReference type="Gene3D" id="1.10.10.10">
    <property type="entry name" value="Winged helix-like DNA-binding domain superfamily/Winged helix DNA-binding domain"/>
    <property type="match status" value="1"/>
</dbReference>
<comment type="caution">
    <text evidence="9">The sequence shown here is derived from an EMBL/GenBank/DDBJ whole genome shotgun (WGS) entry which is preliminary data.</text>
</comment>
<evidence type="ECO:0000256" key="2">
    <source>
        <dbReference type="ARBA" id="ARBA00005820"/>
    </source>
</evidence>
<dbReference type="Pfam" id="PF00486">
    <property type="entry name" value="Trans_reg_C"/>
    <property type="match status" value="1"/>
</dbReference>
<dbReference type="PANTHER" id="PTHR35807:SF2">
    <property type="entry name" value="TRANSCRIPTIONAL ACTIVATOR DOMAIN"/>
    <property type="match status" value="1"/>
</dbReference>
<dbReference type="Gene3D" id="1.25.40.10">
    <property type="entry name" value="Tetratricopeptide repeat domain"/>
    <property type="match status" value="1"/>
</dbReference>
<dbReference type="SMART" id="SM01043">
    <property type="entry name" value="BTAD"/>
    <property type="match status" value="1"/>
</dbReference>
<protein>
    <submittedName>
        <fullName evidence="9">Two-component SAPR family response regulator</fullName>
    </submittedName>
</protein>
<dbReference type="InterPro" id="IPR016032">
    <property type="entry name" value="Sig_transdc_resp-reg_C-effctor"/>
</dbReference>
<dbReference type="PROSITE" id="PS50110">
    <property type="entry name" value="RESPONSE_REGULATORY"/>
    <property type="match status" value="1"/>
</dbReference>
<dbReference type="InterPro" id="IPR001867">
    <property type="entry name" value="OmpR/PhoB-type_DNA-bd"/>
</dbReference>
<dbReference type="InterPro" id="IPR001789">
    <property type="entry name" value="Sig_transdc_resp-reg_receiver"/>
</dbReference>
<evidence type="ECO:0000259" key="8">
    <source>
        <dbReference type="PROSITE" id="PS50110"/>
    </source>
</evidence>
<evidence type="ECO:0000256" key="4">
    <source>
        <dbReference type="ARBA" id="ARBA00023015"/>
    </source>
</evidence>
<dbReference type="EMBL" id="JAUSTY010000001">
    <property type="protein sequence ID" value="MDQ0164352.1"/>
    <property type="molecule type" value="Genomic_DNA"/>
</dbReference>
<accession>A0ABT9VTP4</accession>
<feature type="modified residue" description="4-aspartylphosphate" evidence="7">
    <location>
        <position position="54"/>
    </location>
</feature>
<dbReference type="InterPro" id="IPR036388">
    <property type="entry name" value="WH-like_DNA-bd_sf"/>
</dbReference>
<dbReference type="SUPFAM" id="SSF46894">
    <property type="entry name" value="C-terminal effector domain of the bipartite response regulators"/>
    <property type="match status" value="1"/>
</dbReference>
<evidence type="ECO:0000256" key="7">
    <source>
        <dbReference type="PROSITE-ProRule" id="PRU00169"/>
    </source>
</evidence>
<dbReference type="Proteomes" id="UP001235840">
    <property type="component" value="Unassembled WGS sequence"/>
</dbReference>
<dbReference type="SMART" id="SM00862">
    <property type="entry name" value="Trans_reg_C"/>
    <property type="match status" value="1"/>
</dbReference>
<dbReference type="InterPro" id="IPR011990">
    <property type="entry name" value="TPR-like_helical_dom_sf"/>
</dbReference>
<organism evidence="9 10">
    <name type="scientific">Caldalkalibacillus horti</name>
    <dbReference type="NCBI Taxonomy" id="77523"/>
    <lineage>
        <taxon>Bacteria</taxon>
        <taxon>Bacillati</taxon>
        <taxon>Bacillota</taxon>
        <taxon>Bacilli</taxon>
        <taxon>Bacillales</taxon>
        <taxon>Bacillaceae</taxon>
        <taxon>Caldalkalibacillus</taxon>
    </lineage>
</organism>
<evidence type="ECO:0000313" key="9">
    <source>
        <dbReference type="EMBL" id="MDQ0164352.1"/>
    </source>
</evidence>
<evidence type="ECO:0000256" key="5">
    <source>
        <dbReference type="ARBA" id="ARBA00023125"/>
    </source>
</evidence>
<keyword evidence="6" id="KW-0804">Transcription</keyword>
<keyword evidence="10" id="KW-1185">Reference proteome</keyword>
<dbReference type="SUPFAM" id="SSF52172">
    <property type="entry name" value="CheY-like"/>
    <property type="match status" value="1"/>
</dbReference>
<evidence type="ECO:0000256" key="3">
    <source>
        <dbReference type="ARBA" id="ARBA00023012"/>
    </source>
</evidence>
<sequence length="381" mass="45337">MLRAIIIDDEPLAVHIMKKTVDDLGIVDIAETFLNPVEALQWVAQKKIDLVFLDIEMGEISGMEVAEQLSHFYPHIHIVFVTAYNHYAVEAFELNALDYVLKPVQKQRLKKTLERIVSRQEMHGLRDEDQKPPKEEKGMLCFFQYISTYFSQQGIQKIFWRTAKAQELFAYLIHYRHKHVRKEEILELLWPDMKLDRASSLLHTTIYQVRKTIQEHGLHVAIKYKDEGYYLEKEDLIFDVDEWERGLGGLGEVTDTSIEQHQQLTELYRGDYLQDCPYIWKEAEQERLRLLWLEHIKKIVAYYVQQQRYTDAIPYYNQMKELHPYLEEGYFGLMKMNAALGYQAEVKKNFDKLVLRFQEDLGVQPKREVLDWYMEWSLTSS</sequence>
<dbReference type="Pfam" id="PF03704">
    <property type="entry name" value="BTAD"/>
    <property type="match status" value="1"/>
</dbReference>
<evidence type="ECO:0000256" key="1">
    <source>
        <dbReference type="ARBA" id="ARBA00004496"/>
    </source>
</evidence>